<evidence type="ECO:0000259" key="9">
    <source>
        <dbReference type="Pfam" id="PF04981"/>
    </source>
</evidence>
<dbReference type="GO" id="GO:0015031">
    <property type="term" value="P:protein transport"/>
    <property type="evidence" value="ECO:0007669"/>
    <property type="project" value="UniProtKB-KW"/>
</dbReference>
<dbReference type="InterPro" id="IPR039768">
    <property type="entry name" value="Nmd3"/>
</dbReference>
<reference evidence="12 13" key="1">
    <citation type="journal article" date="2018" name="Sci. Rep.">
        <title>Genomic signatures of local adaptation to the degree of environmental predictability in rotifers.</title>
        <authorList>
            <person name="Franch-Gras L."/>
            <person name="Hahn C."/>
            <person name="Garcia-Roger E.M."/>
            <person name="Carmona M.J."/>
            <person name="Serra M."/>
            <person name="Gomez A."/>
        </authorList>
    </citation>
    <scope>NUCLEOTIDE SEQUENCE [LARGE SCALE GENOMIC DNA]</scope>
    <source>
        <strain evidence="12">HYR1</strain>
    </source>
</reference>
<keyword evidence="4 8" id="KW-0813">Transport</keyword>
<dbReference type="STRING" id="10195.A0A3M7PAG8"/>
<dbReference type="GO" id="GO:0005634">
    <property type="term" value="C:nucleus"/>
    <property type="evidence" value="ECO:0007669"/>
    <property type="project" value="UniProtKB-SubCell"/>
</dbReference>
<dbReference type="Proteomes" id="UP000276133">
    <property type="component" value="Unassembled WGS sequence"/>
</dbReference>
<dbReference type="GO" id="GO:0000055">
    <property type="term" value="P:ribosomal large subunit export from nucleus"/>
    <property type="evidence" value="ECO:0007669"/>
    <property type="project" value="TreeGrafter"/>
</dbReference>
<keyword evidence="7 8" id="KW-0539">Nucleus</keyword>
<evidence type="ECO:0000256" key="7">
    <source>
        <dbReference type="ARBA" id="ARBA00023242"/>
    </source>
</evidence>
<feature type="domain" description="60S ribosomal export protein NMD3 OB-fold" evidence="10">
    <location>
        <begin position="309"/>
        <end position="401"/>
    </location>
</feature>
<dbReference type="Pfam" id="PF04981">
    <property type="entry name" value="NMD3"/>
    <property type="match status" value="1"/>
</dbReference>
<dbReference type="InterPro" id="IPR007064">
    <property type="entry name" value="Nmd3_N"/>
</dbReference>
<feature type="domain" description="60S ribosomal export protein NMD3 SH3" evidence="11">
    <location>
        <begin position="245"/>
        <end position="292"/>
    </location>
</feature>
<comment type="caution">
    <text evidence="12">The sequence shown here is derived from an EMBL/GenBank/DDBJ whole genome shotgun (WGS) entry which is preliminary data.</text>
</comment>
<dbReference type="EMBL" id="REGN01012311">
    <property type="protein sequence ID" value="RMZ96058.1"/>
    <property type="molecule type" value="Genomic_DNA"/>
</dbReference>
<dbReference type="InterPro" id="IPR048899">
    <property type="entry name" value="NMD_SH3"/>
</dbReference>
<evidence type="ECO:0000259" key="11">
    <source>
        <dbReference type="Pfam" id="PF21193"/>
    </source>
</evidence>
<dbReference type="Pfam" id="PF21192">
    <property type="entry name" value="OB_NMD3"/>
    <property type="match status" value="1"/>
</dbReference>
<evidence type="ECO:0000256" key="5">
    <source>
        <dbReference type="ARBA" id="ARBA00022490"/>
    </source>
</evidence>
<organism evidence="12 13">
    <name type="scientific">Brachionus plicatilis</name>
    <name type="common">Marine rotifer</name>
    <name type="synonym">Brachionus muelleri</name>
    <dbReference type="NCBI Taxonomy" id="10195"/>
    <lineage>
        <taxon>Eukaryota</taxon>
        <taxon>Metazoa</taxon>
        <taxon>Spiralia</taxon>
        <taxon>Gnathifera</taxon>
        <taxon>Rotifera</taxon>
        <taxon>Eurotatoria</taxon>
        <taxon>Monogononta</taxon>
        <taxon>Pseudotrocha</taxon>
        <taxon>Ploima</taxon>
        <taxon>Brachionidae</taxon>
        <taxon>Brachionus</taxon>
    </lineage>
</organism>
<comment type="function">
    <text evidence="1 8">Acts as an adapter for the XPO1/CRM1-mediated export of the 60S ribosomal subunit.</text>
</comment>
<evidence type="ECO:0000256" key="2">
    <source>
        <dbReference type="ARBA" id="ARBA00009794"/>
    </source>
</evidence>
<dbReference type="PANTHER" id="PTHR12746:SF2">
    <property type="entry name" value="60S RIBOSOMAL EXPORT PROTEIN NMD3"/>
    <property type="match status" value="1"/>
</dbReference>
<evidence type="ECO:0000256" key="4">
    <source>
        <dbReference type="ARBA" id="ARBA00022448"/>
    </source>
</evidence>
<evidence type="ECO:0000259" key="10">
    <source>
        <dbReference type="Pfam" id="PF21192"/>
    </source>
</evidence>
<dbReference type="PANTHER" id="PTHR12746">
    <property type="entry name" value="NONSENSE-MEDIATED MRNA DECAY PROTEIN 3"/>
    <property type="match status" value="1"/>
</dbReference>
<evidence type="ECO:0000256" key="8">
    <source>
        <dbReference type="RuleBase" id="RU364108"/>
    </source>
</evidence>
<dbReference type="Pfam" id="PF21193">
    <property type="entry name" value="NMD_SH3"/>
    <property type="match status" value="1"/>
</dbReference>
<feature type="domain" description="Nmd3 N-terminal" evidence="9">
    <location>
        <begin position="15"/>
        <end position="242"/>
    </location>
</feature>
<dbReference type="GO" id="GO:0005737">
    <property type="term" value="C:cytoplasm"/>
    <property type="evidence" value="ECO:0007669"/>
    <property type="project" value="UniProtKB-SubCell"/>
</dbReference>
<comment type="subcellular location">
    <subcellularLocation>
        <location evidence="8">Cytoplasm</location>
    </subcellularLocation>
    <subcellularLocation>
        <location evidence="8">Nucleus</location>
    </subcellularLocation>
</comment>
<proteinExistence type="inferred from homology"/>
<comment type="similarity">
    <text evidence="2 8">Belongs to the NMD3 family.</text>
</comment>
<gene>
    <name evidence="12" type="ORF">BpHYR1_001186</name>
</gene>
<evidence type="ECO:0000256" key="1">
    <source>
        <dbReference type="ARBA" id="ARBA00002269"/>
    </source>
</evidence>
<protein>
    <recommendedName>
        <fullName evidence="3 8">60S ribosomal export protein NMD3</fullName>
    </recommendedName>
</protein>
<dbReference type="GO" id="GO:0043023">
    <property type="term" value="F:ribosomal large subunit binding"/>
    <property type="evidence" value="ECO:0007669"/>
    <property type="project" value="InterPro"/>
</dbReference>
<evidence type="ECO:0000313" key="13">
    <source>
        <dbReference type="Proteomes" id="UP000276133"/>
    </source>
</evidence>
<dbReference type="AlphaFoldDB" id="A0A3M7PAG8"/>
<keyword evidence="6 8" id="KW-0653">Protein transport</keyword>
<evidence type="ECO:0000256" key="6">
    <source>
        <dbReference type="ARBA" id="ARBA00022927"/>
    </source>
</evidence>
<keyword evidence="13" id="KW-1185">Reference proteome</keyword>
<evidence type="ECO:0000256" key="3">
    <source>
        <dbReference type="ARBA" id="ARBA00017035"/>
    </source>
</evidence>
<dbReference type="InterPro" id="IPR048898">
    <property type="entry name" value="OB_NMD3"/>
</dbReference>
<sequence>MTSSQTNPNIGKILCCQCGILTDQNPLNTCMQCIQSKIDITQDLSKQCLLQFCGKCERYLQPPTTWITASLESRQLLAICLKRIKGLNKVNLVDAGFIWTEPHSKRLKVKLSVQKDIQGALLQQTTIIDFQIVNQICEDCQRVEAKDFWKCVVQVRQRAQHKKTFFYLEQMILKLNAHHKTVSIKQATDGIDFFYALQPDARKLVDFLLSAAPCRYETSKRLISHDIHSNVYNYKHTFSVEIVPICKDDIVCLPQKLSKELGGFGPICICYRISQVISLIDPFSLRIVDIDANTYWRSPFQPICNPKQLREFTIIDIDTDNKRPHFYGKESHKHELSDAWVIKTSEITTNTNQLHTRTHLGRLLKIGDTALGFDLANANVNNEHLDAIKPENLPDVILVKKIYGDKFIRHKKRKWRLNRLPIEKDGASVGTIDDKDYLDFLEDLEEDPKARENVNIYKDQRKKFNVETEESDAENLPQISLQEMLDDLKLTDEPMDDS</sequence>
<accession>A0A3M7PAG8</accession>
<dbReference type="OrthoDB" id="203821at2759"/>
<keyword evidence="5 8" id="KW-0963">Cytoplasm</keyword>
<evidence type="ECO:0000313" key="12">
    <source>
        <dbReference type="EMBL" id="RMZ96058.1"/>
    </source>
</evidence>
<name>A0A3M7PAG8_BRAPC</name>